<keyword evidence="1" id="KW-0472">Membrane</keyword>
<accession>A0A510JFF1</accession>
<sequence length="119" mass="13896">MKIIYVIAGLLAVALGFIGAFLPGLPTTPFLLLASFCFAKGSRRFDGWFKSTKLYKNHLEDFEKNRSMRLKTKITLLLFSSAMMLFPIIRFSNHYIRGTLVLLEVFKYYYFIFKIKTKF</sequence>
<dbReference type="PANTHER" id="PTHR35813:SF1">
    <property type="entry name" value="INNER MEMBRANE PROTEIN YBAN"/>
    <property type="match status" value="1"/>
</dbReference>
<organism evidence="2 3">
    <name type="scientific">Leptotrichia hofstadii</name>
    <dbReference type="NCBI Taxonomy" id="157688"/>
    <lineage>
        <taxon>Bacteria</taxon>
        <taxon>Fusobacteriati</taxon>
        <taxon>Fusobacteriota</taxon>
        <taxon>Fusobacteriia</taxon>
        <taxon>Fusobacteriales</taxon>
        <taxon>Leptotrichiaceae</taxon>
        <taxon>Leptotrichia</taxon>
    </lineage>
</organism>
<dbReference type="OrthoDB" id="5690292at2"/>
<feature type="transmembrane region" description="Helical" evidence="1">
    <location>
        <begin position="74"/>
        <end position="89"/>
    </location>
</feature>
<dbReference type="AlphaFoldDB" id="A0A510JFF1"/>
<dbReference type="PIRSF" id="PIRSF016789">
    <property type="entry name" value="DUF454"/>
    <property type="match status" value="1"/>
</dbReference>
<proteinExistence type="predicted"/>
<dbReference type="GO" id="GO:0005886">
    <property type="term" value="C:plasma membrane"/>
    <property type="evidence" value="ECO:0007669"/>
    <property type="project" value="TreeGrafter"/>
</dbReference>
<dbReference type="RefSeq" id="WP_026745646.1">
    <property type="nucleotide sequence ID" value="NZ_AP019823.1"/>
</dbReference>
<evidence type="ECO:0000313" key="3">
    <source>
        <dbReference type="Proteomes" id="UP000321892"/>
    </source>
</evidence>
<dbReference type="PANTHER" id="PTHR35813">
    <property type="entry name" value="INNER MEMBRANE PROTEIN YBAN"/>
    <property type="match status" value="1"/>
</dbReference>
<evidence type="ECO:0000256" key="1">
    <source>
        <dbReference type="SAM" id="Phobius"/>
    </source>
</evidence>
<gene>
    <name evidence="2" type="ORF">JCM16775_0693</name>
</gene>
<dbReference type="KEGG" id="lhf:JCM16775_0693"/>
<feature type="transmembrane region" description="Helical" evidence="1">
    <location>
        <begin position="95"/>
        <end position="113"/>
    </location>
</feature>
<evidence type="ECO:0000313" key="2">
    <source>
        <dbReference type="EMBL" id="BBM37988.1"/>
    </source>
</evidence>
<reference evidence="2 3" key="1">
    <citation type="submission" date="2019-07" db="EMBL/GenBank/DDBJ databases">
        <title>Complete Genome Sequence of Leptotrichia hofstadii Strain JCM16775.</title>
        <authorList>
            <person name="Watanabe S."/>
            <person name="Cui L."/>
        </authorList>
    </citation>
    <scope>NUCLEOTIDE SEQUENCE [LARGE SCALE GENOMIC DNA]</scope>
    <source>
        <strain evidence="2 3">JCM16775</strain>
    </source>
</reference>
<keyword evidence="1" id="KW-1133">Transmembrane helix</keyword>
<keyword evidence="3" id="KW-1185">Reference proteome</keyword>
<dbReference type="Pfam" id="PF04304">
    <property type="entry name" value="DUF454"/>
    <property type="match status" value="1"/>
</dbReference>
<keyword evidence="1" id="KW-0812">Transmembrane</keyword>
<protein>
    <recommendedName>
        <fullName evidence="4">Inner membrane protein YbaN</fullName>
    </recommendedName>
</protein>
<evidence type="ECO:0008006" key="4">
    <source>
        <dbReference type="Google" id="ProtNLM"/>
    </source>
</evidence>
<name>A0A510JFF1_9FUSO</name>
<dbReference type="Proteomes" id="UP000321892">
    <property type="component" value="Chromosome"/>
</dbReference>
<dbReference type="EMBL" id="AP019823">
    <property type="protein sequence ID" value="BBM37988.1"/>
    <property type="molecule type" value="Genomic_DNA"/>
</dbReference>
<feature type="transmembrane region" description="Helical" evidence="1">
    <location>
        <begin position="6"/>
        <end position="39"/>
    </location>
</feature>
<dbReference type="InterPro" id="IPR007401">
    <property type="entry name" value="DUF454"/>
</dbReference>